<feature type="transmembrane region" description="Helical" evidence="2">
    <location>
        <begin position="15"/>
        <end position="40"/>
    </location>
</feature>
<feature type="transmembrane region" description="Helical" evidence="2">
    <location>
        <begin position="151"/>
        <end position="171"/>
    </location>
</feature>
<dbReference type="InterPro" id="IPR050721">
    <property type="entry name" value="Trk_Ktr_HKT_K-transport"/>
</dbReference>
<dbReference type="Pfam" id="PF02254">
    <property type="entry name" value="TrkA_N"/>
    <property type="match status" value="1"/>
</dbReference>
<protein>
    <submittedName>
        <fullName evidence="4">Ion channel</fullName>
    </submittedName>
</protein>
<dbReference type="EMBL" id="JBHSJH010000001">
    <property type="protein sequence ID" value="MFC4891588.1"/>
    <property type="molecule type" value="Genomic_DNA"/>
</dbReference>
<dbReference type="PANTHER" id="PTHR43833">
    <property type="entry name" value="POTASSIUM CHANNEL PROTEIN 2-RELATED-RELATED"/>
    <property type="match status" value="1"/>
</dbReference>
<dbReference type="Gene3D" id="1.10.287.70">
    <property type="match status" value="1"/>
</dbReference>
<keyword evidence="2" id="KW-0472">Membrane</keyword>
<evidence type="ECO:0000256" key="1">
    <source>
        <dbReference type="ARBA" id="ARBA00004651"/>
    </source>
</evidence>
<evidence type="ECO:0000259" key="3">
    <source>
        <dbReference type="PROSITE" id="PS51201"/>
    </source>
</evidence>
<dbReference type="PROSITE" id="PS51201">
    <property type="entry name" value="RCK_N"/>
    <property type="match status" value="1"/>
</dbReference>
<feature type="domain" description="RCK N-terminal" evidence="3">
    <location>
        <begin position="251"/>
        <end position="374"/>
    </location>
</feature>
<feature type="transmembrane region" description="Helical" evidence="2">
    <location>
        <begin position="92"/>
        <end position="110"/>
    </location>
</feature>
<dbReference type="SUPFAM" id="SSF81324">
    <property type="entry name" value="Voltage-gated potassium channels"/>
    <property type="match status" value="1"/>
</dbReference>
<dbReference type="SUPFAM" id="SSF51735">
    <property type="entry name" value="NAD(P)-binding Rossmann-fold domains"/>
    <property type="match status" value="1"/>
</dbReference>
<organism evidence="4 5">
    <name type="scientific">Pseudofrancisella aestuarii</name>
    <dbReference type="NCBI Taxonomy" id="2670347"/>
    <lineage>
        <taxon>Bacteria</taxon>
        <taxon>Pseudomonadati</taxon>
        <taxon>Pseudomonadota</taxon>
        <taxon>Gammaproteobacteria</taxon>
        <taxon>Thiotrichales</taxon>
        <taxon>Francisellaceae</taxon>
        <taxon>Pseudofrancisella</taxon>
    </lineage>
</organism>
<name>A0ABV9TA09_9GAMM</name>
<keyword evidence="2" id="KW-1133">Transmembrane helix</keyword>
<evidence type="ECO:0000313" key="5">
    <source>
        <dbReference type="Proteomes" id="UP001595926"/>
    </source>
</evidence>
<keyword evidence="2" id="KW-0812">Transmembrane</keyword>
<dbReference type="InterPro" id="IPR013099">
    <property type="entry name" value="K_chnl_dom"/>
</dbReference>
<feature type="transmembrane region" description="Helical" evidence="2">
    <location>
        <begin position="60"/>
        <end position="80"/>
    </location>
</feature>
<dbReference type="Gene3D" id="3.40.50.720">
    <property type="entry name" value="NAD(P)-binding Rossmann-like Domain"/>
    <property type="match status" value="1"/>
</dbReference>
<keyword evidence="5" id="KW-1185">Reference proteome</keyword>
<evidence type="ECO:0000256" key="2">
    <source>
        <dbReference type="SAM" id="Phobius"/>
    </source>
</evidence>
<dbReference type="Proteomes" id="UP001595926">
    <property type="component" value="Unassembled WGS sequence"/>
</dbReference>
<proteinExistence type="predicted"/>
<feature type="transmembrane region" description="Helical" evidence="2">
    <location>
        <begin position="116"/>
        <end position="139"/>
    </location>
</feature>
<accession>A0ABV9TA09</accession>
<dbReference type="InterPro" id="IPR003148">
    <property type="entry name" value="RCK_N"/>
</dbReference>
<sequence>MLEKINYKKLNIQKYVPLIVSITIALNGFITMMATAIPVINKIFSLHIDNSITSDLYDLGMKFNIGLGIAMPLVLGYLMILIAKGIYQRKRFYWSIAVILITLSMLGDYIQDNHFSYNITFTVHAFEIILLLAFTRVFNKKISKNISYQQFIITFTFLLAVVYSVLGVYYLRNQFEGIETITDAIYFTFVTFSTVGYGDIHPVTQEAKMFTMSIMLLGIGVFATIVTLLASSVIGKIISRFKFKDGVVFMKNHVILCGYTEIAKYMIAKYSETLTDIVVIQENYKGEFIDSNDEGKKFIDAESSDSDALKQANIHKAKTIFILNDKDSDNILTLLAIKEILKNSKKDDLPFIAIKLDKEENINIANNIGVDQIVSPTRKVAEMLINKHCEVKSFVDKK</sequence>
<dbReference type="PANTHER" id="PTHR43833:SF11">
    <property type="entry name" value="VOLTAGE-GATED POTASSIUM CHANNEL KCH"/>
    <property type="match status" value="1"/>
</dbReference>
<reference evidence="5" key="1">
    <citation type="journal article" date="2019" name="Int. J. Syst. Evol. Microbiol.">
        <title>The Global Catalogue of Microorganisms (GCM) 10K type strain sequencing project: providing services to taxonomists for standard genome sequencing and annotation.</title>
        <authorList>
            <consortium name="The Broad Institute Genomics Platform"/>
            <consortium name="The Broad Institute Genome Sequencing Center for Infectious Disease"/>
            <person name="Wu L."/>
            <person name="Ma J."/>
        </authorList>
    </citation>
    <scope>NUCLEOTIDE SEQUENCE [LARGE SCALE GENOMIC DNA]</scope>
    <source>
        <strain evidence="5">CGMCC 1.13718</strain>
    </source>
</reference>
<feature type="transmembrane region" description="Helical" evidence="2">
    <location>
        <begin position="214"/>
        <end position="234"/>
    </location>
</feature>
<dbReference type="InterPro" id="IPR036291">
    <property type="entry name" value="NAD(P)-bd_dom_sf"/>
</dbReference>
<comment type="subcellular location">
    <subcellularLocation>
        <location evidence="1">Cell membrane</location>
        <topology evidence="1">Multi-pass membrane protein</topology>
    </subcellularLocation>
</comment>
<evidence type="ECO:0000313" key="4">
    <source>
        <dbReference type="EMBL" id="MFC4891588.1"/>
    </source>
</evidence>
<dbReference type="RefSeq" id="WP_119330673.1">
    <property type="nucleotide sequence ID" value="NZ_JBHSJH010000001.1"/>
</dbReference>
<comment type="caution">
    <text evidence="4">The sequence shown here is derived from an EMBL/GenBank/DDBJ whole genome shotgun (WGS) entry which is preliminary data.</text>
</comment>
<dbReference type="Pfam" id="PF07885">
    <property type="entry name" value="Ion_trans_2"/>
    <property type="match status" value="1"/>
</dbReference>
<gene>
    <name evidence="4" type="ORF">ACFPDQ_00820</name>
</gene>